<feature type="binding site" evidence="2">
    <location>
        <position position="147"/>
    </location>
    <ligand>
        <name>Mn(2+)</name>
        <dbReference type="ChEBI" id="CHEBI:29035"/>
        <label>2</label>
    </ligand>
</feature>
<dbReference type="SUPFAM" id="SSF53187">
    <property type="entry name" value="Zn-dependent exopeptidases"/>
    <property type="match status" value="1"/>
</dbReference>
<dbReference type="Gene3D" id="3.40.630.10">
    <property type="entry name" value="Zn peptidases"/>
    <property type="match status" value="1"/>
</dbReference>
<dbReference type="PIRSF" id="PIRSF005962">
    <property type="entry name" value="Pept_M20D_amidohydro"/>
    <property type="match status" value="1"/>
</dbReference>
<dbReference type="GO" id="GO:0050118">
    <property type="term" value="F:N-acetyldiaminopimelate deacetylase activity"/>
    <property type="evidence" value="ECO:0007669"/>
    <property type="project" value="UniProtKB-ARBA"/>
</dbReference>
<keyword evidence="1" id="KW-0378">Hydrolase</keyword>
<feature type="binding site" evidence="2">
    <location>
        <position position="114"/>
    </location>
    <ligand>
        <name>Mn(2+)</name>
        <dbReference type="ChEBI" id="CHEBI:29035"/>
        <label>2</label>
    </ligand>
</feature>
<comment type="caution">
    <text evidence="4">The sequence shown here is derived from an EMBL/GenBank/DDBJ whole genome shotgun (WGS) entry which is preliminary data.</text>
</comment>
<sequence>MSRTAVNGDNCLINGSLIKEILPRLVALRHDLHAHPELGFNEHRTAKVVAEFLRELGLEVHEGVGKTGVVGVLRKGSSGRSVGLRADMDALPIIEQGTPDYVSTHQGVMHACGHDGHTTMLLGAAWLLSKTGDFDGTVNFIFQPAEEGQAGAKAMIDDGLFTRFPCDSVFAVHNWPELPVGVAQTRPGPIMAAADRFDIRVYGGGGHAAQPHLSPDTMLATSELVVQLNTVVSRCIDPTDPALLTVTQVHGGFSHNMIPAEATITGTVRSFDLRTQDIIEASLRRIAEHVPAAHGLDAEVKYHRYYPATINSEAEAEVALRAAKNAGLQASFAPKPALTSEDFSFMLQEKPGAYLWLGQGDGSPKPLAPLHHPRYDFNDDIIPVGVRWFVEVVLSQLIPDSPGDCPINPSISS</sequence>
<dbReference type="PANTHER" id="PTHR11014">
    <property type="entry name" value="PEPTIDASE M20 FAMILY MEMBER"/>
    <property type="match status" value="1"/>
</dbReference>
<dbReference type="GO" id="GO:0046872">
    <property type="term" value="F:metal ion binding"/>
    <property type="evidence" value="ECO:0007669"/>
    <property type="project" value="UniProtKB-KW"/>
</dbReference>
<dbReference type="InterPro" id="IPR011650">
    <property type="entry name" value="Peptidase_M20_dimer"/>
</dbReference>
<dbReference type="Pfam" id="PF07687">
    <property type="entry name" value="M20_dimer"/>
    <property type="match status" value="1"/>
</dbReference>
<keyword evidence="2" id="KW-0479">Metal-binding</keyword>
<feature type="binding site" evidence="2">
    <location>
        <position position="371"/>
    </location>
    <ligand>
        <name>Mn(2+)</name>
        <dbReference type="ChEBI" id="CHEBI:29035"/>
        <label>2</label>
    </ligand>
</feature>
<keyword evidence="2" id="KW-0464">Manganese</keyword>
<keyword evidence="5" id="KW-1185">Reference proteome</keyword>
<reference evidence="4 5" key="1">
    <citation type="journal article" date="2017" name="Int. J. Syst. Evol. Microbiol.">
        <title>Rouxiella badensis sp. nov. and Rouxiella silvae sp. nov. isolated from peat bog soil in Germany and emendation of the genus description.</title>
        <authorList>
            <person name="Le Fleche-Mateos A."/>
            <person name="Kugler J.H."/>
            <person name="Hansen S.H."/>
            <person name="Syldatk C."/>
            <person name="Hausmann R."/>
            <person name="Lomprez F."/>
            <person name="Vandenbogaert M."/>
            <person name="Manuguerra J.C."/>
            <person name="Grimont P.A."/>
        </authorList>
    </citation>
    <scope>NUCLEOTIDE SEQUENCE [LARGE SCALE GENOMIC DNA]</scope>
    <source>
        <strain evidence="4 5">DSM 100043</strain>
    </source>
</reference>
<dbReference type="NCBIfam" id="TIGR01891">
    <property type="entry name" value="amidohydrolases"/>
    <property type="match status" value="1"/>
</dbReference>
<dbReference type="Pfam" id="PF01546">
    <property type="entry name" value="Peptidase_M20"/>
    <property type="match status" value="1"/>
</dbReference>
<feature type="binding site" evidence="2">
    <location>
        <position position="173"/>
    </location>
    <ligand>
        <name>Mn(2+)</name>
        <dbReference type="ChEBI" id="CHEBI:29035"/>
        <label>1</label>
    </ligand>
</feature>
<dbReference type="EMBL" id="MRWE01000020">
    <property type="protein sequence ID" value="ORJ25055.1"/>
    <property type="molecule type" value="Genomic_DNA"/>
</dbReference>
<proteinExistence type="predicted"/>
<dbReference type="CDD" id="cd05666">
    <property type="entry name" value="M20_Acy1-like"/>
    <property type="match status" value="1"/>
</dbReference>
<evidence type="ECO:0000256" key="2">
    <source>
        <dbReference type="PIRSR" id="PIRSR005962-1"/>
    </source>
</evidence>
<evidence type="ECO:0000313" key="4">
    <source>
        <dbReference type="EMBL" id="ORJ25055.1"/>
    </source>
</evidence>
<organism evidence="4 5">
    <name type="scientific">Rouxiella badensis</name>
    <dbReference type="NCBI Taxonomy" id="1646377"/>
    <lineage>
        <taxon>Bacteria</taxon>
        <taxon>Pseudomonadati</taxon>
        <taxon>Pseudomonadota</taxon>
        <taxon>Gammaproteobacteria</taxon>
        <taxon>Enterobacterales</taxon>
        <taxon>Yersiniaceae</taxon>
        <taxon>Rouxiella</taxon>
    </lineage>
</organism>
<dbReference type="InterPro" id="IPR036264">
    <property type="entry name" value="Bact_exopeptidase_dim_dom"/>
</dbReference>
<dbReference type="PANTHER" id="PTHR11014:SF63">
    <property type="entry name" value="METALLOPEPTIDASE, PUTATIVE (AFU_ORTHOLOGUE AFUA_6G09600)-RELATED"/>
    <property type="match status" value="1"/>
</dbReference>
<accession>A0A1X0WE98</accession>
<dbReference type="AlphaFoldDB" id="A0A1X0WE98"/>
<evidence type="ECO:0000259" key="3">
    <source>
        <dbReference type="Pfam" id="PF07687"/>
    </source>
</evidence>
<feature type="binding site" evidence="2">
    <location>
        <position position="112"/>
    </location>
    <ligand>
        <name>Mn(2+)</name>
        <dbReference type="ChEBI" id="CHEBI:29035"/>
        <label>2</label>
    </ligand>
</feature>
<dbReference type="FunFam" id="3.30.70.360:FF:000001">
    <property type="entry name" value="N-acetyldiaminopimelate deacetylase"/>
    <property type="match status" value="1"/>
</dbReference>
<feature type="domain" description="Peptidase M20 dimerisation" evidence="3">
    <location>
        <begin position="196"/>
        <end position="290"/>
    </location>
</feature>
<dbReference type="SUPFAM" id="SSF55031">
    <property type="entry name" value="Bacterial exopeptidase dimerisation domain"/>
    <property type="match status" value="1"/>
</dbReference>
<gene>
    <name evidence="4" type="ORF">BS640_13270</name>
</gene>
<comment type="cofactor">
    <cofactor evidence="2">
        <name>Mn(2+)</name>
        <dbReference type="ChEBI" id="CHEBI:29035"/>
    </cofactor>
    <text evidence="2">The Mn(2+) ion enhances activity.</text>
</comment>
<name>A0A1X0WE98_9GAMM</name>
<dbReference type="Gene3D" id="3.30.70.360">
    <property type="match status" value="1"/>
</dbReference>
<dbReference type="Proteomes" id="UP000192536">
    <property type="component" value="Unassembled WGS sequence"/>
</dbReference>
<evidence type="ECO:0000256" key="1">
    <source>
        <dbReference type="ARBA" id="ARBA00022801"/>
    </source>
</evidence>
<dbReference type="GO" id="GO:0019877">
    <property type="term" value="P:diaminopimelate biosynthetic process"/>
    <property type="evidence" value="ECO:0007669"/>
    <property type="project" value="UniProtKB-ARBA"/>
</dbReference>
<evidence type="ECO:0000313" key="5">
    <source>
        <dbReference type="Proteomes" id="UP000192536"/>
    </source>
</evidence>
<dbReference type="STRING" id="1646377.BS640_13270"/>
<dbReference type="InterPro" id="IPR002933">
    <property type="entry name" value="Peptidase_M20"/>
</dbReference>
<dbReference type="InterPro" id="IPR017439">
    <property type="entry name" value="Amidohydrolase"/>
</dbReference>
<protein>
    <submittedName>
        <fullName evidence="4">Peptidase M20</fullName>
    </submittedName>
</protein>